<dbReference type="PANTHER" id="PTHR37540:SF5">
    <property type="entry name" value="TRANSCRIPTION FACTOR DOMAIN-CONTAINING PROTEIN"/>
    <property type="match status" value="1"/>
</dbReference>
<dbReference type="EMBL" id="JAFJYH010000268">
    <property type="protein sequence ID" value="KAG4414353.1"/>
    <property type="molecule type" value="Genomic_DNA"/>
</dbReference>
<accession>A0A8H7T8N2</accession>
<organism evidence="2 3">
    <name type="scientific">Cadophora malorum</name>
    <dbReference type="NCBI Taxonomy" id="108018"/>
    <lineage>
        <taxon>Eukaryota</taxon>
        <taxon>Fungi</taxon>
        <taxon>Dikarya</taxon>
        <taxon>Ascomycota</taxon>
        <taxon>Pezizomycotina</taxon>
        <taxon>Leotiomycetes</taxon>
        <taxon>Helotiales</taxon>
        <taxon>Ploettnerulaceae</taxon>
        <taxon>Cadophora</taxon>
    </lineage>
</organism>
<comment type="caution">
    <text evidence="2">The sequence shown here is derived from an EMBL/GenBank/DDBJ whole genome shotgun (WGS) entry which is preliminary data.</text>
</comment>
<dbReference type="Pfam" id="PF11951">
    <property type="entry name" value="Fungal_trans_2"/>
    <property type="match status" value="1"/>
</dbReference>
<dbReference type="InterPro" id="IPR021858">
    <property type="entry name" value="Fun_TF"/>
</dbReference>
<evidence type="ECO:0000313" key="3">
    <source>
        <dbReference type="Proteomes" id="UP000664132"/>
    </source>
</evidence>
<evidence type="ECO:0000256" key="1">
    <source>
        <dbReference type="SAM" id="MobiDB-lite"/>
    </source>
</evidence>
<dbReference type="AlphaFoldDB" id="A0A8H7T8N2"/>
<gene>
    <name evidence="2" type="ORF">IFR04_012490</name>
</gene>
<proteinExistence type="predicted"/>
<reference evidence="2" key="1">
    <citation type="submission" date="2021-02" db="EMBL/GenBank/DDBJ databases">
        <title>Genome sequence Cadophora malorum strain M34.</title>
        <authorList>
            <person name="Stefanovic E."/>
            <person name="Vu D."/>
            <person name="Scully C."/>
            <person name="Dijksterhuis J."/>
            <person name="Roader J."/>
            <person name="Houbraken J."/>
        </authorList>
    </citation>
    <scope>NUCLEOTIDE SEQUENCE</scope>
    <source>
        <strain evidence="2">M34</strain>
    </source>
</reference>
<sequence>MDAQKSSENKQPSPAKAKAPVQTFEFITLTDNQKIDGRDRYTVRKQAMKNNTNRRIKGAKYPSSEREDIDGAKPLTGPPVIHQALQSKSRTTSLMMSVRNSWLALSLTDIALLNIKLAHYAADHLILTGQGDPMEAISFTAESIRIINERMNWPDQRTSDGTIAAVAGMALQEVKNGDKVAVKAHLNGLERMISMRGGLLRAKFPVSLQRVIAWAELHASSVFSTSPSILPWDSPALDIPSYTFPDTPSGCFLPRESKLPFSRTISWEPIEADIDQIFIDLRYLTSILESKNPKVSEELDNMWYSDKTYLLQRSLVYLYQHPRLGQTRMTTLKCLTASIYVDSCFRDLHFSACAIGMLVSKLKSELECFLFSYDLELVEHSEEEEKGLLWICAFGGVAAYGWPERNWFVEQFTSVCCRLGVQDWEQGKSILHQTMWNEKWEDPKGALWRDALERRANIAAGTFTDPVEYRRGSDDVPQYSL</sequence>
<name>A0A8H7T8N2_9HELO</name>
<protein>
    <submittedName>
        <fullName evidence="2">Uncharacterized protein</fullName>
    </submittedName>
</protein>
<dbReference type="Proteomes" id="UP000664132">
    <property type="component" value="Unassembled WGS sequence"/>
</dbReference>
<dbReference type="PANTHER" id="PTHR37540">
    <property type="entry name" value="TRANSCRIPTION FACTOR (ACR-2), PUTATIVE-RELATED-RELATED"/>
    <property type="match status" value="1"/>
</dbReference>
<dbReference type="OrthoDB" id="3524623at2759"/>
<feature type="region of interest" description="Disordered" evidence="1">
    <location>
        <begin position="1"/>
        <end position="22"/>
    </location>
</feature>
<keyword evidence="3" id="KW-1185">Reference proteome</keyword>
<feature type="region of interest" description="Disordered" evidence="1">
    <location>
        <begin position="49"/>
        <end position="78"/>
    </location>
</feature>
<evidence type="ECO:0000313" key="2">
    <source>
        <dbReference type="EMBL" id="KAG4414353.1"/>
    </source>
</evidence>